<proteinExistence type="predicted"/>
<dbReference type="PANTHER" id="PTHR43284:SF1">
    <property type="entry name" value="ASPARAGINE SYNTHETASE"/>
    <property type="match status" value="1"/>
</dbReference>
<dbReference type="RefSeq" id="WP_282721639.1">
    <property type="nucleotide sequence ID" value="NZ_JASCQO010000035.1"/>
</dbReference>
<protein>
    <recommendedName>
        <fullName evidence="2">asparagine synthase (glutamine-hydrolyzing)</fullName>
        <ecNumber evidence="2">6.3.5.4</ecNumber>
    </recommendedName>
</protein>
<dbReference type="PANTHER" id="PTHR43284">
    <property type="entry name" value="ASPARAGINE SYNTHETASE (GLUTAMINE-HYDROLYZING)"/>
    <property type="match status" value="1"/>
</dbReference>
<organism evidence="6 7">
    <name type="scientific">Halomonas kalidii</name>
    <dbReference type="NCBI Taxonomy" id="3043293"/>
    <lineage>
        <taxon>Bacteria</taxon>
        <taxon>Pseudomonadati</taxon>
        <taxon>Pseudomonadota</taxon>
        <taxon>Gammaproteobacteria</taxon>
        <taxon>Oceanospirillales</taxon>
        <taxon>Halomonadaceae</taxon>
        <taxon>Halomonas</taxon>
    </lineage>
</organism>
<evidence type="ECO:0000256" key="1">
    <source>
        <dbReference type="ARBA" id="ARBA00005187"/>
    </source>
</evidence>
<name>A0ABT6VJL0_9GAMM</name>
<feature type="region of interest" description="Disordered" evidence="4">
    <location>
        <begin position="628"/>
        <end position="648"/>
    </location>
</feature>
<comment type="pathway">
    <text evidence="1">Amino-acid biosynthesis; L-asparagine biosynthesis; L-asparagine from L-aspartate (L-Gln route): step 1/1.</text>
</comment>
<dbReference type="Gene3D" id="3.40.50.620">
    <property type="entry name" value="HUPs"/>
    <property type="match status" value="1"/>
</dbReference>
<dbReference type="InterPro" id="IPR029055">
    <property type="entry name" value="Ntn_hydrolases_N"/>
</dbReference>
<dbReference type="InterPro" id="IPR014729">
    <property type="entry name" value="Rossmann-like_a/b/a_fold"/>
</dbReference>
<evidence type="ECO:0000259" key="5">
    <source>
        <dbReference type="Pfam" id="PF13537"/>
    </source>
</evidence>
<evidence type="ECO:0000256" key="3">
    <source>
        <dbReference type="ARBA" id="ARBA00048741"/>
    </source>
</evidence>
<dbReference type="SUPFAM" id="SSF52402">
    <property type="entry name" value="Adenine nucleotide alpha hydrolases-like"/>
    <property type="match status" value="1"/>
</dbReference>
<evidence type="ECO:0000313" key="6">
    <source>
        <dbReference type="EMBL" id="MDI5934168.1"/>
    </source>
</evidence>
<dbReference type="InterPro" id="IPR017932">
    <property type="entry name" value="GATase_2_dom"/>
</dbReference>
<keyword evidence="7" id="KW-1185">Reference proteome</keyword>
<dbReference type="InterPro" id="IPR051786">
    <property type="entry name" value="ASN_synthetase/amidase"/>
</dbReference>
<dbReference type="SUPFAM" id="SSF56235">
    <property type="entry name" value="N-terminal nucleophile aminohydrolases (Ntn hydrolases)"/>
    <property type="match status" value="1"/>
</dbReference>
<gene>
    <name evidence="6" type="ORF">QLQ84_10245</name>
</gene>
<dbReference type="Proteomes" id="UP001244242">
    <property type="component" value="Unassembled WGS sequence"/>
</dbReference>
<comment type="caution">
    <text evidence="6">The sequence shown here is derived from an EMBL/GenBank/DDBJ whole genome shotgun (WGS) entry which is preliminary data.</text>
</comment>
<dbReference type="Gene3D" id="3.60.20.10">
    <property type="entry name" value="Glutamine Phosphoribosylpyrophosphate, subunit 1, domain 1"/>
    <property type="match status" value="1"/>
</dbReference>
<accession>A0ABT6VJL0</accession>
<dbReference type="Pfam" id="PF13537">
    <property type="entry name" value="GATase_7"/>
    <property type="match status" value="1"/>
</dbReference>
<feature type="domain" description="Glutamine amidotransferase type-2" evidence="5">
    <location>
        <begin position="79"/>
        <end position="145"/>
    </location>
</feature>
<evidence type="ECO:0000256" key="2">
    <source>
        <dbReference type="ARBA" id="ARBA00012737"/>
    </source>
</evidence>
<evidence type="ECO:0000313" key="7">
    <source>
        <dbReference type="Proteomes" id="UP001244242"/>
    </source>
</evidence>
<evidence type="ECO:0000256" key="4">
    <source>
        <dbReference type="SAM" id="MobiDB-lite"/>
    </source>
</evidence>
<sequence>MTGLLGGVHLDIPRHRLDLAAASLLHAPGAMARWLPGDGDIELGGLCSAASVDRLSWHESEGVRLVLQGSVMLDGRWWDARALMRRYRERGLDSLLRGDGSHAIALWDARQGSLWLFTDPIGSVPLCYGGRQGALAFAPEAKAVLRLLAMPARLDRRSILQFLMNRYLIGNRTMFEGVSRLGPGELLHYQPASRRLQCRRYWDLHFEARIHTRAEAVESLDQALCRSHQIMLEELEEADRYQLFLTGGLDSRGILAYTHRLGRLPDKALTWGARDDLPHSDTDLGRRLAAAYGVDFDVCRLDGTDWVEHARPWCRVSELLSDNASSFASPLQFFDAWRLPRTRFAVLGDQAFGAGPLPGSREQAVDNILHDAWCMADGPLARVLRESAARETRRDFADELEALIDAGPNDSPKDIQDYLYFHTYIARWILAPGNFKTPVLTVRRPLMTASVMEVVTQLSEVWRVDKAAYVELLKQRFPELRHIPVTAVEAGIDWPCLMRQEGRLKQALLQRLTPERLAALPLADAIDPDGLRAFVTDFFAGRAEDSGRGNLLQRRLYDLRRRLSRSPRLGHAVRRIQPLVMRLTGLRARQQASANYRVLLRLALLTLLHEGLEAGDFDGRQGDRELEHLVQDGRVQRPGSSRAAREMI</sequence>
<dbReference type="EC" id="6.3.5.4" evidence="2"/>
<reference evidence="6 7" key="1">
    <citation type="submission" date="2023-04" db="EMBL/GenBank/DDBJ databases">
        <title>Halomonas strains isolated from rhizosphere soil.</title>
        <authorList>
            <person name="Xu L."/>
            <person name="Sun J.-Q."/>
        </authorList>
    </citation>
    <scope>NUCLEOTIDE SEQUENCE [LARGE SCALE GENOMIC DNA]</scope>
    <source>
        <strain evidence="6 7">LN1S58</strain>
    </source>
</reference>
<dbReference type="EMBL" id="JASCQO010000035">
    <property type="protein sequence ID" value="MDI5934168.1"/>
    <property type="molecule type" value="Genomic_DNA"/>
</dbReference>
<comment type="catalytic activity">
    <reaction evidence="3">
        <text>L-aspartate + L-glutamine + ATP + H2O = L-asparagine + L-glutamate + AMP + diphosphate + H(+)</text>
        <dbReference type="Rhea" id="RHEA:12228"/>
        <dbReference type="ChEBI" id="CHEBI:15377"/>
        <dbReference type="ChEBI" id="CHEBI:15378"/>
        <dbReference type="ChEBI" id="CHEBI:29985"/>
        <dbReference type="ChEBI" id="CHEBI:29991"/>
        <dbReference type="ChEBI" id="CHEBI:30616"/>
        <dbReference type="ChEBI" id="CHEBI:33019"/>
        <dbReference type="ChEBI" id="CHEBI:58048"/>
        <dbReference type="ChEBI" id="CHEBI:58359"/>
        <dbReference type="ChEBI" id="CHEBI:456215"/>
        <dbReference type="EC" id="6.3.5.4"/>
    </reaction>
</comment>